<gene>
    <name evidence="4" type="ORF">TIFTF001_026019</name>
    <name evidence="5" type="ORF">TIFTF001_027715</name>
</gene>
<dbReference type="PANTHER" id="PTHR47955:SF15">
    <property type="entry name" value="CYTOCHROME P450 71A2-LIKE"/>
    <property type="match status" value="1"/>
</dbReference>
<evidence type="ECO:0000313" key="6">
    <source>
        <dbReference type="Proteomes" id="UP001187192"/>
    </source>
</evidence>
<dbReference type="PRINTS" id="PR00463">
    <property type="entry name" value="EP450I"/>
</dbReference>
<dbReference type="Gene3D" id="1.10.630.10">
    <property type="entry name" value="Cytochrome P450"/>
    <property type="match status" value="2"/>
</dbReference>
<dbReference type="GO" id="GO:0016705">
    <property type="term" value="F:oxidoreductase activity, acting on paired donors, with incorporation or reduction of molecular oxygen"/>
    <property type="evidence" value="ECO:0007669"/>
    <property type="project" value="InterPro"/>
</dbReference>
<organism evidence="4 6">
    <name type="scientific">Ficus carica</name>
    <name type="common">Common fig</name>
    <dbReference type="NCBI Taxonomy" id="3494"/>
    <lineage>
        <taxon>Eukaryota</taxon>
        <taxon>Viridiplantae</taxon>
        <taxon>Streptophyta</taxon>
        <taxon>Embryophyta</taxon>
        <taxon>Tracheophyta</taxon>
        <taxon>Spermatophyta</taxon>
        <taxon>Magnoliopsida</taxon>
        <taxon>eudicotyledons</taxon>
        <taxon>Gunneridae</taxon>
        <taxon>Pentapetalae</taxon>
        <taxon>rosids</taxon>
        <taxon>fabids</taxon>
        <taxon>Rosales</taxon>
        <taxon>Moraceae</taxon>
        <taxon>Ficeae</taxon>
        <taxon>Ficus</taxon>
    </lineage>
</organism>
<name>A0AA88DGY2_FICCA</name>
<dbReference type="AlphaFoldDB" id="A0AA88DGY2"/>
<dbReference type="InterPro" id="IPR002401">
    <property type="entry name" value="Cyt_P450_E_grp-I"/>
</dbReference>
<dbReference type="InterPro" id="IPR001128">
    <property type="entry name" value="Cyt_P450"/>
</dbReference>
<evidence type="ECO:0008006" key="7">
    <source>
        <dbReference type="Google" id="ProtNLM"/>
    </source>
</evidence>
<comment type="similarity">
    <text evidence="1">Belongs to the cytochrome P450 family.</text>
</comment>
<dbReference type="PANTHER" id="PTHR47955">
    <property type="entry name" value="CYTOCHROME P450 FAMILY 71 PROTEIN"/>
    <property type="match status" value="1"/>
</dbReference>
<dbReference type="GO" id="GO:0020037">
    <property type="term" value="F:heme binding"/>
    <property type="evidence" value="ECO:0007669"/>
    <property type="project" value="InterPro"/>
</dbReference>
<reference evidence="4" key="1">
    <citation type="submission" date="2023-07" db="EMBL/GenBank/DDBJ databases">
        <title>draft genome sequence of fig (Ficus carica).</title>
        <authorList>
            <person name="Takahashi T."/>
            <person name="Nishimura K."/>
        </authorList>
    </citation>
    <scope>NUCLEOTIDE SEQUENCE</scope>
</reference>
<dbReference type="SUPFAM" id="SSF48264">
    <property type="entry name" value="Cytochrome P450"/>
    <property type="match status" value="1"/>
</dbReference>
<sequence>MLNLPPSPPRFPIIGNLHQLGTHPQRSFRALSDKYGPLMLIHIGQTPTLVVSSADMLREIINNHDIVFSSRPEMTAANLLYILWEQRRGLFSLRRVLEASAKALCSRALKPQKSATIPVRKGGRGSALAGSDGRGEMKDFVDILLGLQKDGKTEFELSDDNMKALIMDMFVGGTDSTLTALEWTMTELLRDPIRVMKKAQEEVRAVVGKKAKVDMNDVNQKDYLKCVIRETLRLHPPIPLLLPRETTASIVLEGYHIPANIKRVDL</sequence>
<proteinExistence type="inferred from homology"/>
<accession>A0AA88DGY2</accession>
<evidence type="ECO:0000256" key="1">
    <source>
        <dbReference type="ARBA" id="ARBA00010617"/>
    </source>
</evidence>
<keyword evidence="6" id="KW-1185">Reference proteome</keyword>
<comment type="caution">
    <text evidence="4">The sequence shown here is derived from an EMBL/GenBank/DDBJ whole genome shotgun (WGS) entry which is preliminary data.</text>
</comment>
<evidence type="ECO:0000313" key="4">
    <source>
        <dbReference type="EMBL" id="GMN56906.1"/>
    </source>
</evidence>
<protein>
    <recommendedName>
        <fullName evidence="7">Cytochrome P450</fullName>
    </recommendedName>
</protein>
<dbReference type="InterPro" id="IPR036396">
    <property type="entry name" value="Cyt_P450_sf"/>
</dbReference>
<keyword evidence="3" id="KW-0408">Iron</keyword>
<dbReference type="PRINTS" id="PR00385">
    <property type="entry name" value="P450"/>
</dbReference>
<keyword evidence="2" id="KW-0479">Metal-binding</keyword>
<dbReference type="GO" id="GO:0005506">
    <property type="term" value="F:iron ion binding"/>
    <property type="evidence" value="ECO:0007669"/>
    <property type="project" value="InterPro"/>
</dbReference>
<dbReference type="EMBL" id="BTGU01000079">
    <property type="protein sequence ID" value="GMN58609.1"/>
    <property type="molecule type" value="Genomic_DNA"/>
</dbReference>
<evidence type="ECO:0000313" key="5">
    <source>
        <dbReference type="EMBL" id="GMN58609.1"/>
    </source>
</evidence>
<evidence type="ECO:0000256" key="3">
    <source>
        <dbReference type="ARBA" id="ARBA00023004"/>
    </source>
</evidence>
<dbReference type="GO" id="GO:0004497">
    <property type="term" value="F:monooxygenase activity"/>
    <property type="evidence" value="ECO:0007669"/>
    <property type="project" value="InterPro"/>
</dbReference>
<dbReference type="EMBL" id="BTGU01000066">
    <property type="protein sequence ID" value="GMN56906.1"/>
    <property type="molecule type" value="Genomic_DNA"/>
</dbReference>
<evidence type="ECO:0000256" key="2">
    <source>
        <dbReference type="ARBA" id="ARBA00022723"/>
    </source>
</evidence>
<dbReference type="Proteomes" id="UP001187192">
    <property type="component" value="Unassembled WGS sequence"/>
</dbReference>
<dbReference type="Pfam" id="PF00067">
    <property type="entry name" value="p450"/>
    <property type="match status" value="2"/>
</dbReference>